<protein>
    <recommendedName>
        <fullName evidence="4">Ribonuclease G</fullName>
    </recommendedName>
</protein>
<keyword evidence="14" id="KW-0460">Magnesium</keyword>
<dbReference type="GO" id="GO:0005737">
    <property type="term" value="C:cytoplasm"/>
    <property type="evidence" value="ECO:0007669"/>
    <property type="project" value="UniProtKB-SubCell"/>
</dbReference>
<accession>A0A9X4RMP7</accession>
<keyword evidence="6" id="KW-0698">rRNA processing</keyword>
<feature type="domain" description="S1 motif" evidence="16">
    <location>
        <begin position="37"/>
        <end position="144"/>
    </location>
</feature>
<keyword evidence="12" id="KW-0255">Endonuclease</keyword>
<comment type="caution">
    <text evidence="17">The sequence shown here is derived from an EMBL/GenBank/DDBJ whole genome shotgun (WGS) entry which is preliminary data.</text>
</comment>
<evidence type="ECO:0000256" key="13">
    <source>
        <dbReference type="ARBA" id="ARBA00022801"/>
    </source>
</evidence>
<dbReference type="InterPro" id="IPR003029">
    <property type="entry name" value="S1_domain"/>
</dbReference>
<dbReference type="Pfam" id="PF20833">
    <property type="entry name" value="RNase_E_G_Thio"/>
    <property type="match status" value="1"/>
</dbReference>
<reference evidence="17" key="1">
    <citation type="journal article" date="2022" name="bioRxiv">
        <title>Thiovibrio frasassiensisgen. nov., sp. nov., an autotrophic, elemental sulfur disproportionating bacterium isolated from sulfidic karst sediment, and proposal of Thiovibrionaceae fam. nov.</title>
        <authorList>
            <person name="Aronson H."/>
            <person name="Thomas C."/>
            <person name="Bhattacharyya M."/>
            <person name="Eckstein S."/>
            <person name="Jensen S."/>
            <person name="Barco R."/>
            <person name="Macalady J."/>
            <person name="Amend J."/>
        </authorList>
    </citation>
    <scope>NUCLEOTIDE SEQUENCE</scope>
    <source>
        <strain evidence="17">RS19-109</strain>
    </source>
</reference>
<keyword evidence="15" id="KW-0694">RNA-binding</keyword>
<dbReference type="SMART" id="SM00316">
    <property type="entry name" value="S1"/>
    <property type="match status" value="1"/>
</dbReference>
<evidence type="ECO:0000256" key="11">
    <source>
        <dbReference type="ARBA" id="ARBA00022730"/>
    </source>
</evidence>
<name>A0A9X4RMP7_9BACT</name>
<evidence type="ECO:0000256" key="3">
    <source>
        <dbReference type="ARBA" id="ARBA00005663"/>
    </source>
</evidence>
<evidence type="ECO:0000256" key="5">
    <source>
        <dbReference type="ARBA" id="ARBA00022490"/>
    </source>
</evidence>
<keyword evidence="18" id="KW-1185">Reference proteome</keyword>
<proteinExistence type="inferred from homology"/>
<gene>
    <name evidence="17" type="ORF">OLX77_12605</name>
</gene>
<dbReference type="InterPro" id="IPR048583">
    <property type="entry name" value="RNase_E_G_thioredoxin-like"/>
</dbReference>
<keyword evidence="5" id="KW-0963">Cytoplasm</keyword>
<dbReference type="AlphaFoldDB" id="A0A9X4RMP7"/>
<evidence type="ECO:0000256" key="14">
    <source>
        <dbReference type="ARBA" id="ARBA00022842"/>
    </source>
</evidence>
<comment type="similarity">
    <text evidence="3">Belongs to the RNase E/G family. RNase G subfamily.</text>
</comment>
<dbReference type="GO" id="GO:0004540">
    <property type="term" value="F:RNA nuclease activity"/>
    <property type="evidence" value="ECO:0007669"/>
    <property type="project" value="InterPro"/>
</dbReference>
<reference evidence="17" key="2">
    <citation type="submission" date="2022-10" db="EMBL/GenBank/DDBJ databases">
        <authorList>
            <person name="Aronson H.S."/>
        </authorList>
    </citation>
    <scope>NUCLEOTIDE SEQUENCE</scope>
    <source>
        <strain evidence="17">RS19-109</strain>
    </source>
</reference>
<dbReference type="GO" id="GO:0019843">
    <property type="term" value="F:rRNA binding"/>
    <property type="evidence" value="ECO:0007669"/>
    <property type="project" value="UniProtKB-KW"/>
</dbReference>
<dbReference type="GO" id="GO:0006364">
    <property type="term" value="P:rRNA processing"/>
    <property type="evidence" value="ECO:0007669"/>
    <property type="project" value="UniProtKB-KW"/>
</dbReference>
<keyword evidence="11" id="KW-0699">rRNA-binding</keyword>
<dbReference type="InterPro" id="IPR019307">
    <property type="entry name" value="RNA-bd_AU-1/RNase_E/G"/>
</dbReference>
<dbReference type="GO" id="GO:0016787">
    <property type="term" value="F:hydrolase activity"/>
    <property type="evidence" value="ECO:0007669"/>
    <property type="project" value="UniProtKB-KW"/>
</dbReference>
<dbReference type="NCBIfam" id="TIGR00757">
    <property type="entry name" value="RNaseEG"/>
    <property type="match status" value="1"/>
</dbReference>
<organism evidence="17 18">
    <name type="scientific">Thiovibrio frasassiensis</name>
    <dbReference type="NCBI Taxonomy" id="2984131"/>
    <lineage>
        <taxon>Bacteria</taxon>
        <taxon>Pseudomonadati</taxon>
        <taxon>Thermodesulfobacteriota</taxon>
        <taxon>Desulfobulbia</taxon>
        <taxon>Desulfobulbales</taxon>
        <taxon>Thiovibrionaceae</taxon>
        <taxon>Thiovibrio</taxon>
    </lineage>
</organism>
<dbReference type="PANTHER" id="PTHR30001">
    <property type="entry name" value="RIBONUCLEASE"/>
    <property type="match status" value="1"/>
</dbReference>
<dbReference type="PANTHER" id="PTHR30001:SF0">
    <property type="entry name" value="RIBONUCLEASE G"/>
    <property type="match status" value="1"/>
</dbReference>
<evidence type="ECO:0000313" key="18">
    <source>
        <dbReference type="Proteomes" id="UP001154240"/>
    </source>
</evidence>
<comment type="cofactor">
    <cofactor evidence="1">
        <name>Mg(2+)</name>
        <dbReference type="ChEBI" id="CHEBI:18420"/>
    </cofactor>
</comment>
<dbReference type="GO" id="GO:0008033">
    <property type="term" value="P:tRNA processing"/>
    <property type="evidence" value="ECO:0007669"/>
    <property type="project" value="UniProtKB-KW"/>
</dbReference>
<dbReference type="InterPro" id="IPR004659">
    <property type="entry name" value="RNase_E/G"/>
</dbReference>
<dbReference type="RefSeq" id="WP_307633959.1">
    <property type="nucleotide sequence ID" value="NZ_JAPHEH010000001.1"/>
</dbReference>
<evidence type="ECO:0000256" key="6">
    <source>
        <dbReference type="ARBA" id="ARBA00022552"/>
    </source>
</evidence>
<keyword evidence="10" id="KW-0479">Metal-binding</keyword>
<dbReference type="CDD" id="cd04453">
    <property type="entry name" value="S1_RNase_E"/>
    <property type="match status" value="1"/>
</dbReference>
<evidence type="ECO:0000256" key="2">
    <source>
        <dbReference type="ARBA" id="ARBA00004496"/>
    </source>
</evidence>
<dbReference type="GO" id="GO:0000049">
    <property type="term" value="F:tRNA binding"/>
    <property type="evidence" value="ECO:0007669"/>
    <property type="project" value="UniProtKB-KW"/>
</dbReference>
<evidence type="ECO:0000256" key="10">
    <source>
        <dbReference type="ARBA" id="ARBA00022723"/>
    </source>
</evidence>
<dbReference type="Gene3D" id="2.40.50.140">
    <property type="entry name" value="Nucleic acid-binding proteins"/>
    <property type="match status" value="1"/>
</dbReference>
<dbReference type="Gene3D" id="3.40.1260.20">
    <property type="entry name" value="Ribonuclease E, catalytic domain"/>
    <property type="match status" value="1"/>
</dbReference>
<dbReference type="EMBL" id="JAPHEH010000001">
    <property type="protein sequence ID" value="MDG4476994.1"/>
    <property type="molecule type" value="Genomic_DNA"/>
</dbReference>
<dbReference type="InterPro" id="IPR012340">
    <property type="entry name" value="NA-bd_OB-fold"/>
</dbReference>
<evidence type="ECO:0000256" key="15">
    <source>
        <dbReference type="ARBA" id="ARBA00022884"/>
    </source>
</evidence>
<evidence type="ECO:0000256" key="7">
    <source>
        <dbReference type="ARBA" id="ARBA00022555"/>
    </source>
</evidence>
<keyword evidence="9" id="KW-0540">Nuclease</keyword>
<evidence type="ECO:0000259" key="16">
    <source>
        <dbReference type="SMART" id="SM00316"/>
    </source>
</evidence>
<evidence type="ECO:0000256" key="9">
    <source>
        <dbReference type="ARBA" id="ARBA00022722"/>
    </source>
</evidence>
<dbReference type="GO" id="GO:0046872">
    <property type="term" value="F:metal ion binding"/>
    <property type="evidence" value="ECO:0007669"/>
    <property type="project" value="UniProtKB-KW"/>
</dbReference>
<keyword evidence="8" id="KW-0819">tRNA processing</keyword>
<keyword evidence="13" id="KW-0378">Hydrolase</keyword>
<dbReference type="Proteomes" id="UP001154240">
    <property type="component" value="Unassembled WGS sequence"/>
</dbReference>
<dbReference type="Pfam" id="PF10150">
    <property type="entry name" value="RNase_E_G"/>
    <property type="match status" value="1"/>
</dbReference>
<keyword evidence="7" id="KW-0820">tRNA-binding</keyword>
<evidence type="ECO:0000256" key="12">
    <source>
        <dbReference type="ARBA" id="ARBA00022759"/>
    </source>
</evidence>
<evidence type="ECO:0000256" key="1">
    <source>
        <dbReference type="ARBA" id="ARBA00001946"/>
    </source>
</evidence>
<evidence type="ECO:0000313" key="17">
    <source>
        <dbReference type="EMBL" id="MDG4476994.1"/>
    </source>
</evidence>
<dbReference type="SUPFAM" id="SSF50249">
    <property type="entry name" value="Nucleic acid-binding proteins"/>
    <property type="match status" value="1"/>
</dbReference>
<evidence type="ECO:0000256" key="4">
    <source>
        <dbReference type="ARBA" id="ARBA00017719"/>
    </source>
</evidence>
<dbReference type="GO" id="GO:0004519">
    <property type="term" value="F:endonuclease activity"/>
    <property type="evidence" value="ECO:0007669"/>
    <property type="project" value="UniProtKB-KW"/>
</dbReference>
<sequence>MSTELLINATPYEIRIALVEHGNLVEFYLEQPREKGLVGNIYRGKVVRVLSGMQAAFVDIGLERTGFLYVDDVHITTDDFEKRLAKSDRPEDCGGGCCGNETPDSLCRRTPGLNIGDLLSEGQDILVQICKEPLGTKGARLTCNITLPCRNLVFMPMTDHIGISRKIEDENVRKQLRQDIETLRPAGTGFIVRTVAENATNEDLEADMEFLLHTWGEIQDIAVKAPVPSLVYEDLDITLRVVRDIFSPEVERVVVDDLKTFNRVQHFVETFAPKLQGRVHLSDSPIPLFDSHGVEMDINRALDKKIWLRCGGYIIIETTEALTVIDVNTGRYVGKSGLEETIFKTNMEAVKEIAYQLRLRNIGGIIIVDFIDMDEEIHRDEVFSAFKEAAKKDKSRINILRVSEFGLVQMTRKRNREDLRHMMCEPCLYCHGDGMLKSGRTICYEIFRKVEREAKKASADNVVLRVHQRVAAMMLKEEASTIDYLQGSTGKQIIIEPVKDVHLEKYEILWGRE</sequence>
<evidence type="ECO:0000256" key="8">
    <source>
        <dbReference type="ARBA" id="ARBA00022694"/>
    </source>
</evidence>
<comment type="subcellular location">
    <subcellularLocation>
        <location evidence="2">Cytoplasm</location>
    </subcellularLocation>
</comment>